<dbReference type="SUPFAM" id="SSF52172">
    <property type="entry name" value="CheY-like"/>
    <property type="match status" value="1"/>
</dbReference>
<dbReference type="InterPro" id="IPR036388">
    <property type="entry name" value="WH-like_DNA-bd_sf"/>
</dbReference>
<dbReference type="Gene3D" id="6.10.250.690">
    <property type="match status" value="1"/>
</dbReference>
<protein>
    <submittedName>
        <fullName evidence="6">Response regulator transcription factor</fullName>
    </submittedName>
</protein>
<feature type="DNA-binding region" description="OmpR/PhoB-type" evidence="3">
    <location>
        <begin position="124"/>
        <end position="219"/>
    </location>
</feature>
<dbReference type="InterPro" id="IPR016032">
    <property type="entry name" value="Sig_transdc_resp-reg_C-effctor"/>
</dbReference>
<evidence type="ECO:0000256" key="2">
    <source>
        <dbReference type="PROSITE-ProRule" id="PRU00169"/>
    </source>
</evidence>
<evidence type="ECO:0000259" key="5">
    <source>
        <dbReference type="PROSITE" id="PS51755"/>
    </source>
</evidence>
<dbReference type="Gene3D" id="1.10.10.10">
    <property type="entry name" value="Winged helix-like DNA-binding domain superfamily/Winged helix DNA-binding domain"/>
    <property type="match status" value="1"/>
</dbReference>
<dbReference type="PANTHER" id="PTHR48111:SF36">
    <property type="entry name" value="TRANSCRIPTIONAL REGULATORY PROTEIN CUTR"/>
    <property type="match status" value="1"/>
</dbReference>
<dbReference type="InterPro" id="IPR001867">
    <property type="entry name" value="OmpR/PhoB-type_DNA-bd"/>
</dbReference>
<dbReference type="PROSITE" id="PS50110">
    <property type="entry name" value="RESPONSE_REGULATORY"/>
    <property type="match status" value="1"/>
</dbReference>
<gene>
    <name evidence="6" type="ORF">QLQ12_39845</name>
</gene>
<accession>A0ABT6WYD3</accession>
<name>A0ABT6WYD3_9ACTN</name>
<dbReference type="InterPro" id="IPR039420">
    <property type="entry name" value="WalR-like"/>
</dbReference>
<keyword evidence="7" id="KW-1185">Reference proteome</keyword>
<evidence type="ECO:0000259" key="4">
    <source>
        <dbReference type="PROSITE" id="PS50110"/>
    </source>
</evidence>
<proteinExistence type="predicted"/>
<dbReference type="SMART" id="SM00862">
    <property type="entry name" value="Trans_reg_C"/>
    <property type="match status" value="1"/>
</dbReference>
<dbReference type="RefSeq" id="WP_282766181.1">
    <property type="nucleotide sequence ID" value="NZ_JASCTH010000037.1"/>
</dbReference>
<comment type="caution">
    <text evidence="6">The sequence shown here is derived from an EMBL/GenBank/DDBJ whole genome shotgun (WGS) entry which is preliminary data.</text>
</comment>
<feature type="modified residue" description="4-aspartylphosphate" evidence="2">
    <location>
        <position position="51"/>
    </location>
</feature>
<dbReference type="Pfam" id="PF00072">
    <property type="entry name" value="Response_reg"/>
    <property type="match status" value="1"/>
</dbReference>
<evidence type="ECO:0000256" key="1">
    <source>
        <dbReference type="ARBA" id="ARBA00023125"/>
    </source>
</evidence>
<dbReference type="InterPro" id="IPR011006">
    <property type="entry name" value="CheY-like_superfamily"/>
</dbReference>
<dbReference type="EMBL" id="JASCTH010000037">
    <property type="protein sequence ID" value="MDI6104762.1"/>
    <property type="molecule type" value="Genomic_DNA"/>
</dbReference>
<organism evidence="6 7">
    <name type="scientific">Actinoplanes sandaracinus</name>
    <dbReference type="NCBI Taxonomy" id="3045177"/>
    <lineage>
        <taxon>Bacteria</taxon>
        <taxon>Bacillati</taxon>
        <taxon>Actinomycetota</taxon>
        <taxon>Actinomycetes</taxon>
        <taxon>Micromonosporales</taxon>
        <taxon>Micromonosporaceae</taxon>
        <taxon>Actinoplanes</taxon>
    </lineage>
</organism>
<evidence type="ECO:0000313" key="7">
    <source>
        <dbReference type="Proteomes" id="UP001241758"/>
    </source>
</evidence>
<dbReference type="PANTHER" id="PTHR48111">
    <property type="entry name" value="REGULATOR OF RPOS"/>
    <property type="match status" value="1"/>
</dbReference>
<evidence type="ECO:0000313" key="6">
    <source>
        <dbReference type="EMBL" id="MDI6104762.1"/>
    </source>
</evidence>
<dbReference type="Gene3D" id="3.40.50.2300">
    <property type="match status" value="1"/>
</dbReference>
<dbReference type="SUPFAM" id="SSF46894">
    <property type="entry name" value="C-terminal effector domain of the bipartite response regulators"/>
    <property type="match status" value="1"/>
</dbReference>
<keyword evidence="1 3" id="KW-0238">DNA-binding</keyword>
<dbReference type="Proteomes" id="UP001241758">
    <property type="component" value="Unassembled WGS sequence"/>
</dbReference>
<dbReference type="PROSITE" id="PS51755">
    <property type="entry name" value="OMPR_PHOB"/>
    <property type="match status" value="1"/>
</dbReference>
<sequence length="220" mass="23864">MRVLLLEDDRELAGAVAGALRRSGLAVDVAVTLAAADEAFDLTAYDAAILDRTLPDGDALDLVHRRRGQGWQVPVLFLTARDTVADRVAGFEVGGDDYLVKPFAVPELVARVRGLCRRSGTTRPAVIEVADLRIDSARHEVLRAGVRLTLTPKEFGVLELLAARQATVVTRTDLVEHCWDEMADPMSNVVDVVVAQLRRKLGPPALLHTVRGVGYRLDAG</sequence>
<keyword evidence="2" id="KW-0597">Phosphoprotein</keyword>
<dbReference type="Pfam" id="PF00486">
    <property type="entry name" value="Trans_reg_C"/>
    <property type="match status" value="1"/>
</dbReference>
<dbReference type="InterPro" id="IPR001789">
    <property type="entry name" value="Sig_transdc_resp-reg_receiver"/>
</dbReference>
<dbReference type="CDD" id="cd00383">
    <property type="entry name" value="trans_reg_C"/>
    <property type="match status" value="1"/>
</dbReference>
<reference evidence="6 7" key="1">
    <citation type="submission" date="2023-05" db="EMBL/GenBank/DDBJ databases">
        <title>Actinoplanes sp. NEAU-A12 genome sequencing.</title>
        <authorList>
            <person name="Wang Z.-S."/>
        </authorList>
    </citation>
    <scope>NUCLEOTIDE SEQUENCE [LARGE SCALE GENOMIC DNA]</scope>
    <source>
        <strain evidence="6 7">NEAU-A12</strain>
    </source>
</reference>
<dbReference type="SMART" id="SM00448">
    <property type="entry name" value="REC"/>
    <property type="match status" value="1"/>
</dbReference>
<feature type="domain" description="OmpR/PhoB-type" evidence="5">
    <location>
        <begin position="124"/>
        <end position="219"/>
    </location>
</feature>
<evidence type="ECO:0000256" key="3">
    <source>
        <dbReference type="PROSITE-ProRule" id="PRU01091"/>
    </source>
</evidence>
<feature type="domain" description="Response regulatory" evidence="4">
    <location>
        <begin position="2"/>
        <end position="116"/>
    </location>
</feature>